<keyword evidence="1" id="KW-1133">Transmembrane helix</keyword>
<protein>
    <recommendedName>
        <fullName evidence="4">PepSY domain-containing protein</fullName>
    </recommendedName>
</protein>
<evidence type="ECO:0000313" key="3">
    <source>
        <dbReference type="Proteomes" id="UP001236652"/>
    </source>
</evidence>
<dbReference type="EMBL" id="CP126446">
    <property type="protein sequence ID" value="WIF96576.1"/>
    <property type="molecule type" value="Genomic_DNA"/>
</dbReference>
<keyword evidence="1" id="KW-0812">Transmembrane</keyword>
<keyword evidence="1" id="KW-0472">Membrane</keyword>
<keyword evidence="3" id="KW-1185">Reference proteome</keyword>
<sequence>MSRIWKGVGISISIMVIAYFSVTLFVQSKLQTVKAEVLEENPEITSVESINRLGHWGEFFTEYVLVVNKEGDKQYRVWTFGDGEIKDEIEIND</sequence>
<evidence type="ECO:0000256" key="1">
    <source>
        <dbReference type="SAM" id="Phobius"/>
    </source>
</evidence>
<name>A0ABY8USC8_9BACI</name>
<evidence type="ECO:0008006" key="4">
    <source>
        <dbReference type="Google" id="ProtNLM"/>
    </source>
</evidence>
<dbReference type="RefSeq" id="WP_231416847.1">
    <property type="nucleotide sequence ID" value="NZ_CP126446.1"/>
</dbReference>
<dbReference type="Proteomes" id="UP001236652">
    <property type="component" value="Chromosome"/>
</dbReference>
<feature type="transmembrane region" description="Helical" evidence="1">
    <location>
        <begin position="7"/>
        <end position="26"/>
    </location>
</feature>
<evidence type="ECO:0000313" key="2">
    <source>
        <dbReference type="EMBL" id="WIF96576.1"/>
    </source>
</evidence>
<proteinExistence type="predicted"/>
<gene>
    <name evidence="2" type="ORF">QNI29_12525</name>
</gene>
<organism evidence="2 3">
    <name type="scientific">Pontibacillus chungwhensis</name>
    <dbReference type="NCBI Taxonomy" id="265426"/>
    <lineage>
        <taxon>Bacteria</taxon>
        <taxon>Bacillati</taxon>
        <taxon>Bacillota</taxon>
        <taxon>Bacilli</taxon>
        <taxon>Bacillales</taxon>
        <taxon>Bacillaceae</taxon>
        <taxon>Pontibacillus</taxon>
    </lineage>
</organism>
<reference evidence="2 3" key="1">
    <citation type="submission" date="2023-05" db="EMBL/GenBank/DDBJ databases">
        <title>Comparative genomics reveals the evidence of polycyclic aromatic hydrocarbons degradation in moderately halophilic genus Pontibacillus.</title>
        <authorList>
            <person name="Yang H."/>
            <person name="Qian Z."/>
        </authorList>
    </citation>
    <scope>NUCLEOTIDE SEQUENCE [LARGE SCALE GENOMIC DNA]</scope>
    <source>
        <strain evidence="3">HN14</strain>
    </source>
</reference>
<accession>A0ABY8USC8</accession>